<dbReference type="Pfam" id="PF01425">
    <property type="entry name" value="Amidase"/>
    <property type="match status" value="1"/>
</dbReference>
<name>A0A1G6V322_9BRAD</name>
<evidence type="ECO:0000313" key="2">
    <source>
        <dbReference type="EMBL" id="SDD47884.1"/>
    </source>
</evidence>
<dbReference type="Gene3D" id="3.90.1300.10">
    <property type="entry name" value="Amidase signature (AS) domain"/>
    <property type="match status" value="1"/>
</dbReference>
<keyword evidence="2" id="KW-0808">Transferase</keyword>
<evidence type="ECO:0000313" key="3">
    <source>
        <dbReference type="Proteomes" id="UP000199245"/>
    </source>
</evidence>
<dbReference type="PANTHER" id="PTHR11895:SF173">
    <property type="entry name" value="GLUTAMYL-TRNA AMIDOTRANSFERASE SUBUNIT A"/>
    <property type="match status" value="1"/>
</dbReference>
<organism evidence="2 3">
    <name type="scientific">Bradyrhizobium brasilense</name>
    <dbReference type="NCBI Taxonomy" id="1419277"/>
    <lineage>
        <taxon>Bacteria</taxon>
        <taxon>Pseudomonadati</taxon>
        <taxon>Pseudomonadota</taxon>
        <taxon>Alphaproteobacteria</taxon>
        <taxon>Hyphomicrobiales</taxon>
        <taxon>Nitrobacteraceae</taxon>
        <taxon>Bradyrhizobium</taxon>
    </lineage>
</organism>
<dbReference type="InterPro" id="IPR000120">
    <property type="entry name" value="Amidase"/>
</dbReference>
<gene>
    <name evidence="2" type="ORF">SAMN05216337_1011169</name>
</gene>
<protein>
    <submittedName>
        <fullName evidence="2">Amidase/aspartyl-tRNA(Asn)/glutamyl-tRNA(Gln) amidotransferase subunit A</fullName>
    </submittedName>
</protein>
<dbReference type="RefSeq" id="WP_092083047.1">
    <property type="nucleotide sequence ID" value="NZ_FMZW01000011.1"/>
</dbReference>
<dbReference type="Proteomes" id="UP000199245">
    <property type="component" value="Unassembled WGS sequence"/>
</dbReference>
<dbReference type="EMBL" id="FMZW01000011">
    <property type="protein sequence ID" value="SDD47884.1"/>
    <property type="molecule type" value="Genomic_DNA"/>
</dbReference>
<dbReference type="InterPro" id="IPR036928">
    <property type="entry name" value="AS_sf"/>
</dbReference>
<proteinExistence type="predicted"/>
<dbReference type="PANTHER" id="PTHR11895">
    <property type="entry name" value="TRANSAMIDASE"/>
    <property type="match status" value="1"/>
</dbReference>
<sequence length="468" mass="49437">MSAAELIGMSLAGLTEAYASRALSPVEVLRTVLGHAEAVNPAINALFCFRPEQAIASAQGSEARWKAGTALGPLDGVPMTVKDSVAMISWPYFHGIGANRALPPSNYDSPPAIALREAGAVIFAKTTMPDCGLMASGISSLHGVTRNPWGLAWNTGGSSAGAGASVAAGAGYVSVGTDIAGSVRLPAAHCGLAGLKPTHGRVPHLPADTMRMAGPMGRSVDDIARLLTVLTRQDERDTWSLPADGVRYHEHLKRDVKGLKIGVLTDMGFGMKAEATVRSAVDAAGKLLAGAGAIVEPFTSPLTDDAYAPIDLFLQVRGYLEYASLPPHGDTARDINPYVRAWCLGGAKHSGADLYRALGQIAKMKAALLAAFEGWDYVIAPTLPVVNFPAEEPGVSREMPLAHTLFTAMFNQTCQPASTVCMAFDSRHLPIGVQVTGHRFDDLGVLQVTKALEDMRSFAMDWPFKPRP</sequence>
<evidence type="ECO:0000259" key="1">
    <source>
        <dbReference type="Pfam" id="PF01425"/>
    </source>
</evidence>
<dbReference type="SUPFAM" id="SSF75304">
    <property type="entry name" value="Amidase signature (AS) enzymes"/>
    <property type="match status" value="1"/>
</dbReference>
<dbReference type="InterPro" id="IPR023631">
    <property type="entry name" value="Amidase_dom"/>
</dbReference>
<dbReference type="AlphaFoldDB" id="A0A1G6V322"/>
<accession>A0A1G6V322</accession>
<reference evidence="2 3" key="1">
    <citation type="submission" date="2016-10" db="EMBL/GenBank/DDBJ databases">
        <authorList>
            <person name="de Groot N.N."/>
        </authorList>
    </citation>
    <scope>NUCLEOTIDE SEQUENCE [LARGE SCALE GENOMIC DNA]</scope>
    <source>
        <strain evidence="2 3">R5</strain>
    </source>
</reference>
<feature type="domain" description="Amidase" evidence="1">
    <location>
        <begin position="27"/>
        <end position="445"/>
    </location>
</feature>
<dbReference type="NCBIfam" id="NF005450">
    <property type="entry name" value="PRK07042.1"/>
    <property type="match status" value="1"/>
</dbReference>
<dbReference type="GO" id="GO:0016740">
    <property type="term" value="F:transferase activity"/>
    <property type="evidence" value="ECO:0007669"/>
    <property type="project" value="UniProtKB-KW"/>
</dbReference>